<reference evidence="2 3" key="1">
    <citation type="submission" date="2018-04" db="EMBL/GenBank/DDBJ databases">
        <title>Genomic Encyclopedia of Archaeal and Bacterial Type Strains, Phase II (KMG-II): from individual species to whole genera.</title>
        <authorList>
            <person name="Goeker M."/>
        </authorList>
    </citation>
    <scope>NUCLEOTIDE SEQUENCE [LARGE SCALE GENOMIC DNA]</scope>
    <source>
        <strain evidence="2 3">DSM 100434</strain>
    </source>
</reference>
<evidence type="ECO:0000313" key="2">
    <source>
        <dbReference type="EMBL" id="PTQ74363.1"/>
    </source>
</evidence>
<dbReference type="InterPro" id="IPR011335">
    <property type="entry name" value="Restrct_endonuc-II-like"/>
</dbReference>
<dbReference type="GO" id="GO:0009307">
    <property type="term" value="P:DNA restriction-modification system"/>
    <property type="evidence" value="ECO:0007669"/>
    <property type="project" value="InterPro"/>
</dbReference>
<sequence length="199" mass="22302">MNLGLGLGLGSIAVHQRPATVRANLDNLSHELIIPIQLLQVEERVAQGTIVKALSHPWEAVFEQIKTNSNLLYQFSKFPREFEEFIAASYERQGFKVLLTPRSGDGGVDLIAEKSGIGTLRILDQCKAFSKGNRVGLNDARAMMGTFKRLTDFNNTPTRAILTTTSTFAPTAKTEWKDYIPTQLELREHDDLIKWLSRS</sequence>
<dbReference type="Proteomes" id="UP000244077">
    <property type="component" value="Unassembled WGS sequence"/>
</dbReference>
<keyword evidence="2" id="KW-0255">Endonuclease</keyword>
<comment type="caution">
    <text evidence="2">The sequence shown here is derived from an EMBL/GenBank/DDBJ whole genome shotgun (WGS) entry which is preliminary data.</text>
</comment>
<dbReference type="RefSeq" id="WP_170109228.1">
    <property type="nucleotide sequence ID" value="NZ_QAOH01000004.1"/>
</dbReference>
<keyword evidence="2" id="KW-0540">Nuclease</keyword>
<evidence type="ECO:0000313" key="3">
    <source>
        <dbReference type="Proteomes" id="UP000244077"/>
    </source>
</evidence>
<dbReference type="Pfam" id="PF04471">
    <property type="entry name" value="Mrr_cat"/>
    <property type="match status" value="1"/>
</dbReference>
<dbReference type="PANTHER" id="PTHR30015">
    <property type="entry name" value="MRR RESTRICTION SYSTEM PROTEIN"/>
    <property type="match status" value="1"/>
</dbReference>
<feature type="domain" description="Restriction endonuclease type IV Mrr" evidence="1">
    <location>
        <begin position="79"/>
        <end position="196"/>
    </location>
</feature>
<dbReference type="Gene3D" id="3.40.1350.10">
    <property type="match status" value="1"/>
</dbReference>
<keyword evidence="2" id="KW-0378">Hydrolase</keyword>
<name>A0A2T5HS10_9RHOB</name>
<organism evidence="2 3">
    <name type="scientific">Celeribacter persicus</name>
    <dbReference type="NCBI Taxonomy" id="1651082"/>
    <lineage>
        <taxon>Bacteria</taxon>
        <taxon>Pseudomonadati</taxon>
        <taxon>Pseudomonadota</taxon>
        <taxon>Alphaproteobacteria</taxon>
        <taxon>Rhodobacterales</taxon>
        <taxon>Roseobacteraceae</taxon>
        <taxon>Celeribacter</taxon>
    </lineage>
</organism>
<dbReference type="AlphaFoldDB" id="A0A2T5HS10"/>
<proteinExistence type="predicted"/>
<dbReference type="InterPro" id="IPR011856">
    <property type="entry name" value="tRNA_endonuc-like_dom_sf"/>
</dbReference>
<gene>
    <name evidence="2" type="ORF">C8N42_1047</name>
</gene>
<dbReference type="PANTHER" id="PTHR30015:SF7">
    <property type="entry name" value="TYPE IV METHYL-DIRECTED RESTRICTION ENZYME ECOKMRR"/>
    <property type="match status" value="1"/>
</dbReference>
<evidence type="ECO:0000259" key="1">
    <source>
        <dbReference type="Pfam" id="PF04471"/>
    </source>
</evidence>
<dbReference type="GO" id="GO:0003677">
    <property type="term" value="F:DNA binding"/>
    <property type="evidence" value="ECO:0007669"/>
    <property type="project" value="InterPro"/>
</dbReference>
<accession>A0A2T5HS10</accession>
<dbReference type="GO" id="GO:0015666">
    <property type="term" value="F:restriction endodeoxyribonuclease activity"/>
    <property type="evidence" value="ECO:0007669"/>
    <property type="project" value="TreeGrafter"/>
</dbReference>
<dbReference type="EMBL" id="QAOH01000004">
    <property type="protein sequence ID" value="PTQ74363.1"/>
    <property type="molecule type" value="Genomic_DNA"/>
</dbReference>
<dbReference type="SUPFAM" id="SSF52980">
    <property type="entry name" value="Restriction endonuclease-like"/>
    <property type="match status" value="1"/>
</dbReference>
<dbReference type="InterPro" id="IPR052906">
    <property type="entry name" value="Type_IV_Methyl-Rstrct_Enzyme"/>
</dbReference>
<keyword evidence="3" id="KW-1185">Reference proteome</keyword>
<protein>
    <submittedName>
        <fullName evidence="2">Restriction endonuclease</fullName>
    </submittedName>
</protein>
<dbReference type="InterPro" id="IPR007560">
    <property type="entry name" value="Restrct_endonuc_IV_Mrr"/>
</dbReference>